<dbReference type="RefSeq" id="WP_111179246.1">
    <property type="nucleotide sequence ID" value="NZ_POUD01000043.1"/>
</dbReference>
<dbReference type="Gene3D" id="3.40.50.970">
    <property type="match status" value="1"/>
</dbReference>
<evidence type="ECO:0000256" key="3">
    <source>
        <dbReference type="ARBA" id="ARBA00023052"/>
    </source>
</evidence>
<dbReference type="PANTHER" id="PTHR47514">
    <property type="entry name" value="TRANSKETOLASE N-TERMINAL SECTION-RELATED"/>
    <property type="match status" value="1"/>
</dbReference>
<protein>
    <submittedName>
        <fullName evidence="5">Transketolase</fullName>
    </submittedName>
</protein>
<sequence length="302" mass="32680">MTALDIAPRPLELDEAAARAYVERGARLRAATPAEAAPELATIATGIRRDVLTTIQAARMGHVGGDLSVTDLLVTAMWGTLELDPFDPANPGRDRFILSKGHCAAALYSTLASCGFFSRERLSEFMAPLSPLNGHPNRVKVPGVETNTGPLGHGFPVATGCALGAKLRGETWRTIVVLGDGEMQEGSNWEAAMTAAHYGLDNLTAVVDRNRLQQGARTEDTKKLEPLDDKWAAFGWEVRVIDGHDHQAIKEAYAPSTTGRPVAVVANTVKGKGVSFMEDRVEWHHKVPTDEQVRLALEELSR</sequence>
<dbReference type="PANTHER" id="PTHR47514:SF1">
    <property type="entry name" value="TRANSKETOLASE N-TERMINAL SECTION-RELATED"/>
    <property type="match status" value="1"/>
</dbReference>
<comment type="cofactor">
    <cofactor evidence="1">
        <name>thiamine diphosphate</name>
        <dbReference type="ChEBI" id="CHEBI:58937"/>
    </cofactor>
</comment>
<evidence type="ECO:0000256" key="2">
    <source>
        <dbReference type="ARBA" id="ARBA00007131"/>
    </source>
</evidence>
<evidence type="ECO:0000313" key="6">
    <source>
        <dbReference type="Proteomes" id="UP000249304"/>
    </source>
</evidence>
<evidence type="ECO:0000259" key="4">
    <source>
        <dbReference type="Pfam" id="PF00456"/>
    </source>
</evidence>
<keyword evidence="6" id="KW-1185">Reference proteome</keyword>
<dbReference type="InterPro" id="IPR005474">
    <property type="entry name" value="Transketolase_N"/>
</dbReference>
<dbReference type="Proteomes" id="UP000249304">
    <property type="component" value="Unassembled WGS sequence"/>
</dbReference>
<dbReference type="InterPro" id="IPR029061">
    <property type="entry name" value="THDP-binding"/>
</dbReference>
<dbReference type="EMBL" id="POUD01000043">
    <property type="protein sequence ID" value="PZG19096.1"/>
    <property type="molecule type" value="Genomic_DNA"/>
</dbReference>
<proteinExistence type="inferred from homology"/>
<reference evidence="5 6" key="1">
    <citation type="submission" date="2018-01" db="EMBL/GenBank/DDBJ databases">
        <title>Draft genome sequence of Nonomuraea sp. KC333.</title>
        <authorList>
            <person name="Sahin N."/>
            <person name="Saygin H."/>
            <person name="Ay H."/>
        </authorList>
    </citation>
    <scope>NUCLEOTIDE SEQUENCE [LARGE SCALE GENOMIC DNA]</scope>
    <source>
        <strain evidence="5 6">KC333</strain>
    </source>
</reference>
<accession>A0A2W2E484</accession>
<evidence type="ECO:0000256" key="1">
    <source>
        <dbReference type="ARBA" id="ARBA00001964"/>
    </source>
</evidence>
<comment type="caution">
    <text evidence="5">The sequence shown here is derived from an EMBL/GenBank/DDBJ whole genome shotgun (WGS) entry which is preliminary data.</text>
</comment>
<name>A0A2W2E484_9ACTN</name>
<dbReference type="AlphaFoldDB" id="A0A2W2E484"/>
<comment type="similarity">
    <text evidence="2">Belongs to the transketolase family.</text>
</comment>
<dbReference type="Pfam" id="PF00456">
    <property type="entry name" value="Transketolase_N"/>
    <property type="match status" value="1"/>
</dbReference>
<feature type="domain" description="Transketolase N-terminal" evidence="4">
    <location>
        <begin position="44"/>
        <end position="294"/>
    </location>
</feature>
<organism evidence="5 6">
    <name type="scientific">Nonomuraea aridisoli</name>
    <dbReference type="NCBI Taxonomy" id="2070368"/>
    <lineage>
        <taxon>Bacteria</taxon>
        <taxon>Bacillati</taxon>
        <taxon>Actinomycetota</taxon>
        <taxon>Actinomycetes</taxon>
        <taxon>Streptosporangiales</taxon>
        <taxon>Streptosporangiaceae</taxon>
        <taxon>Nonomuraea</taxon>
    </lineage>
</organism>
<dbReference type="CDD" id="cd02012">
    <property type="entry name" value="TPP_TK"/>
    <property type="match status" value="1"/>
</dbReference>
<dbReference type="OrthoDB" id="8732661at2"/>
<dbReference type="SUPFAM" id="SSF52518">
    <property type="entry name" value="Thiamin diphosphate-binding fold (THDP-binding)"/>
    <property type="match status" value="1"/>
</dbReference>
<evidence type="ECO:0000313" key="5">
    <source>
        <dbReference type="EMBL" id="PZG19096.1"/>
    </source>
</evidence>
<gene>
    <name evidence="5" type="ORF">C1J01_13205</name>
</gene>
<keyword evidence="3" id="KW-0786">Thiamine pyrophosphate</keyword>
<dbReference type="GO" id="GO:0000287">
    <property type="term" value="F:magnesium ion binding"/>
    <property type="evidence" value="ECO:0007669"/>
    <property type="project" value="UniProtKB-ARBA"/>
</dbReference>